<keyword evidence="1" id="KW-0378">Hydrolase</keyword>
<organism evidence="1 2">
    <name type="scientific">Faecalicoccus pleomorphus</name>
    <dbReference type="NCBI Taxonomy" id="1323"/>
    <lineage>
        <taxon>Bacteria</taxon>
        <taxon>Bacillati</taxon>
        <taxon>Bacillota</taxon>
        <taxon>Erysipelotrichia</taxon>
        <taxon>Erysipelotrichales</taxon>
        <taxon>Erysipelotrichaceae</taxon>
        <taxon>Faecalicoccus</taxon>
    </lineage>
</organism>
<proteinExistence type="predicted"/>
<reference evidence="1 2" key="1">
    <citation type="submission" date="2018-08" db="EMBL/GenBank/DDBJ databases">
        <title>A genome reference for cultivated species of the human gut microbiota.</title>
        <authorList>
            <person name="Zou Y."/>
            <person name="Xue W."/>
            <person name="Luo G."/>
        </authorList>
    </citation>
    <scope>NUCLEOTIDE SEQUENCE [LARGE SCALE GENOMIC DNA]</scope>
    <source>
        <strain evidence="1 2">TF08-11</strain>
    </source>
</reference>
<evidence type="ECO:0000313" key="1">
    <source>
        <dbReference type="EMBL" id="RGD78073.1"/>
    </source>
</evidence>
<dbReference type="PANTHER" id="PTHR19288">
    <property type="entry name" value="4-NITROPHENYLPHOSPHATASE-RELATED"/>
    <property type="match status" value="1"/>
</dbReference>
<dbReference type="PANTHER" id="PTHR19288:SF46">
    <property type="entry name" value="HALOACID DEHALOGENASE-LIKE HYDROLASE DOMAIN-CONTAINING PROTEIN 2"/>
    <property type="match status" value="1"/>
</dbReference>
<dbReference type="SUPFAM" id="SSF56784">
    <property type="entry name" value="HAD-like"/>
    <property type="match status" value="1"/>
</dbReference>
<dbReference type="RefSeq" id="WP_117445362.1">
    <property type="nucleotide sequence ID" value="NZ_CALCIP010000018.1"/>
</dbReference>
<gene>
    <name evidence="1" type="ORF">DXC78_01335</name>
</gene>
<dbReference type="InterPro" id="IPR036412">
    <property type="entry name" value="HAD-like_sf"/>
</dbReference>
<dbReference type="EMBL" id="QUSK01000002">
    <property type="protein sequence ID" value="RGD78073.1"/>
    <property type="molecule type" value="Genomic_DNA"/>
</dbReference>
<evidence type="ECO:0000313" key="2">
    <source>
        <dbReference type="Proteomes" id="UP000260721"/>
    </source>
</evidence>
<accession>A0A3E3E9M9</accession>
<comment type="caution">
    <text evidence="1">The sequence shown here is derived from an EMBL/GenBank/DDBJ whole genome shotgun (WGS) entry which is preliminary data.</text>
</comment>
<dbReference type="Pfam" id="PF13344">
    <property type="entry name" value="Hydrolase_6"/>
    <property type="match status" value="1"/>
</dbReference>
<dbReference type="GO" id="GO:0005737">
    <property type="term" value="C:cytoplasm"/>
    <property type="evidence" value="ECO:0007669"/>
    <property type="project" value="TreeGrafter"/>
</dbReference>
<dbReference type="GO" id="GO:0016791">
    <property type="term" value="F:phosphatase activity"/>
    <property type="evidence" value="ECO:0007669"/>
    <property type="project" value="TreeGrafter"/>
</dbReference>
<dbReference type="PROSITE" id="PS01228">
    <property type="entry name" value="COF_1"/>
    <property type="match status" value="1"/>
</dbReference>
<dbReference type="InterPro" id="IPR023214">
    <property type="entry name" value="HAD_sf"/>
</dbReference>
<dbReference type="AlphaFoldDB" id="A0A3E3E9M9"/>
<dbReference type="Gene3D" id="3.40.50.1000">
    <property type="entry name" value="HAD superfamily/HAD-like"/>
    <property type="match status" value="2"/>
</dbReference>
<sequence>MLTNLQEIKERMKTIKAFILDMDGTIYLGNDLFPYTHKFLDKVKETGRDYYFFTNNSSRDLDAYITKLKNMDINITEKQMMVSTDVILQYLSEHHPGAKLYVVGTPSLLKAFETAGWVLDDQEPDVVILGFDTTLTYEKLEKICTFIRHGKTYYGINPDLNCPIEGGEFIPDCGSIARCIESSTGVFPEFFGKPSHRTLDYIQKATGLAGDQIAIVGDRMYTDIAVADGSDIVSILVLSGETKKEEVPDNPIQPDIMIENIGVLSDLLD</sequence>
<dbReference type="NCBIfam" id="TIGR01460">
    <property type="entry name" value="HAD-SF-IIA"/>
    <property type="match status" value="1"/>
</dbReference>
<dbReference type="InterPro" id="IPR006357">
    <property type="entry name" value="HAD-SF_hydro_IIA"/>
</dbReference>
<dbReference type="Pfam" id="PF13242">
    <property type="entry name" value="Hydrolase_like"/>
    <property type="match status" value="1"/>
</dbReference>
<dbReference type="Proteomes" id="UP000260721">
    <property type="component" value="Unassembled WGS sequence"/>
</dbReference>
<protein>
    <submittedName>
        <fullName evidence="1">HAD-IIA family hydrolase</fullName>
    </submittedName>
</protein>
<name>A0A3E3E9M9_9FIRM</name>